<feature type="compositionally biased region" description="Basic and acidic residues" evidence="2">
    <location>
        <begin position="755"/>
        <end position="767"/>
    </location>
</feature>
<feature type="compositionally biased region" description="Basic and acidic residues" evidence="2">
    <location>
        <begin position="1473"/>
        <end position="1483"/>
    </location>
</feature>
<feature type="region of interest" description="Disordered" evidence="2">
    <location>
        <begin position="947"/>
        <end position="1024"/>
    </location>
</feature>
<feature type="region of interest" description="Disordered" evidence="2">
    <location>
        <begin position="1526"/>
        <end position="1557"/>
    </location>
</feature>
<dbReference type="Proteomes" id="UP000241769">
    <property type="component" value="Unassembled WGS sequence"/>
</dbReference>
<dbReference type="GO" id="GO:0051118">
    <property type="term" value="F:glucan endo-1,3-alpha-glucosidase activity"/>
    <property type="evidence" value="ECO:0007669"/>
    <property type="project" value="InterPro"/>
</dbReference>
<feature type="compositionally biased region" description="Basic and acidic residues" evidence="2">
    <location>
        <begin position="1526"/>
        <end position="1537"/>
    </location>
</feature>
<feature type="region of interest" description="Disordered" evidence="2">
    <location>
        <begin position="1218"/>
        <end position="1343"/>
    </location>
</feature>
<keyword evidence="1" id="KW-0175">Coiled coil</keyword>
<organism evidence="5 6">
    <name type="scientific">Planoprotostelium fungivorum</name>
    <dbReference type="NCBI Taxonomy" id="1890364"/>
    <lineage>
        <taxon>Eukaryota</taxon>
        <taxon>Amoebozoa</taxon>
        <taxon>Evosea</taxon>
        <taxon>Variosea</taxon>
        <taxon>Cavosteliida</taxon>
        <taxon>Cavosteliaceae</taxon>
        <taxon>Planoprotostelium</taxon>
    </lineage>
</organism>
<feature type="compositionally biased region" description="Polar residues" evidence="2">
    <location>
        <begin position="1116"/>
        <end position="1126"/>
    </location>
</feature>
<feature type="region of interest" description="Disordered" evidence="2">
    <location>
        <begin position="1116"/>
        <end position="1159"/>
    </location>
</feature>
<dbReference type="STRING" id="1890364.A0A2P6MUF3"/>
<proteinExistence type="predicted"/>
<evidence type="ECO:0000313" key="6">
    <source>
        <dbReference type="Proteomes" id="UP000241769"/>
    </source>
</evidence>
<sequence length="2234" mass="258086">MMRILLLFALFNLCIAAPKLVFAHYMLWVPANGDDAAGFTKDIQQAQSAGIDGFAINTADWSAVSWAIPRCDKIWDAAEALGTDFKLFFSADMTGSMVNNPNDVINMVSRYHNRTNTLKIDGKVFLSTFVGQSASFGRPSPQEGWQNAVFDPLRSQGIEVYFIPFFAPDNDAQPGGPEMPYREEQISSLIDRFSFVDGLFQWSAWPFFDGDFQTVSGSDDVAYTVATKKAGKSYMAPISPYFSKHGYGDPVIKPNWVFGNYAGAGTYVEHWKQLIKVQPQFVEIITWNDYPERSYIGPTDAWWSADDCKPYPHLAYLNITSYFIQWYKTGSEPQIEKETVSVFYRGSSKDAKAPGDGIGPLQNQQAFSDDFYLVTLLRSPARVTVHSGSATQTFDAQPGLNQFSLPFAEGQQSIEISRDGMNTIQKTFPKVISNQITQYDMNTYTERSSAFLTSLAYNVRQDADVQPLQLSRAFHVAKGLHDYRSGQHIMNRTLIGTRGVSVRVDSQNPVQIEPTPGLAPLQGWLDKKGEKGLVKNYKKRWFQQNGDKLIYYEDPSSRIELGYITLDVFSLDKGAQNDFTFNINCPGRIYQLKADTSTEYGYWTTGLQAYKDSKTTTNSRPESTIDLEDENTKLREKLRHAEGRIQELRDQFRLAATSEGASVNELTEMKKDMVKYRTMADEAQQRAQEMLQEIMRSREEKADFEKKAEMQKEKIRELESSVEILKNNMKTEEQVRAMKEEQNKKDIQFKLTEAEKRAEATAEESRARSTTLEKSVEKLRQENAEKIQAMSLLEKEKDEYRNKKKDRKRESLSINELKNGEIRKLEEELVAIRNTHASVTSRLQIAEETNKISAEKSARHEAELHQKIESISHSHSEAQKRIVDLGVEMAVLTEKLKHSEAQRESQDVAHDELKREKAKLLKSTEQTEQQNVSLKVNGESLSTEIRQLQKSLSQAEEEKNKSEDRMRELERQLRDANERDKESTEERAAEISALKKELELSKMNGDDKDREKEAQFSKLQSDRDQQITYWKAEHHKEREGRETLVAAKIKWEHTETNLRQEIDRANTNQNQLEEKRVELEKRLERSNGELAENSEKITTLEGQIKSTTRQLEEAQSHLQRSQTENNSHAERITLLERENDDLQRRMREQQESTDEMSDKLTRELEEISKMTAQLEAERNEGAEQISDLRRELEEERAKSDENSMKFDVEVLDLRQQLDSTRENEESLQQELKASEENYKSIQRKFEEEQEHSKKLQGQLEEEKKKSEENSQKFGVEVTELRQQLEKAQATADAAEKRHTQELKTSEENSKNIQRKFEEEQQHSKNLSRQLEEEKKKSEENSQKFGVEIVELRQQLETARSSGDDAEQKRIQELKTIEENYKNAQRKFEEEREHSRKLQGQLEEEKTSSEEISQKFGVEATELRQQLEKSRTSAEETEQKLRQDLTTGEENSKNLQRKFEEEQEHSKKLQGQLEEEKKKSEENSQKFGVEVAELRQQLETARSSGDDAEQKRIQELKTIEENYKNAQRKFEEEQEHSRKLQGQLEEEKKKSEENSQKFGVEVAELRQQLETARSSGDDAEQKRIQELKTIEENSNNIQRKFEEEQQHSKKFHDQLEEEKRKSTEAVDLLNQKLSVLENNEKAFQVKVELLEAQLLESKGNDNTEKLLNELESAMYHNHDIEEKLSQREEVVAQLQRDLVQEERDQAKDAYDMLEATNQTQLELLEHSVQQKTEEVQRLSEELQQKTDENIGLQEELDETIRETSEEIAALRGQTNGSNGNHEEEEKSIDKIRSLNIDLALANDELRRSKERNLALENQLQVEESKSRRLSSNDILLSKDREVEAFKDLCREANAEKEKLITRNEFLEEQHLQLEKIVVENQMIKEQLSVLRNENADYREEMEELRNLSISEIPIEVTSDDVIKRTHYVQKVREVDDANLDIEIMTKELVDTREKLSALQERYTEHLGEKMEIIQNLQSEVKRANLSSQISYDDLLSSKDEIHVLKAHNLAMTQQLEGLRDEAASKNSMLSQLKSQAHRNSVSGRSATIDITRMVEKEAALQSHNSFLASELERMELENTVRNETVKRLQSELKESRLGSLSPDASASSRQQYQDLMEQFEYIKTRYFMSTAVGIKVQGSQLGWYANTNLQLLYEKALNLRVPLEQWPEWITEEIRRASKPLEPMTTGGPWGVVTVLVMTSLRDSSACSLTEAKGPYAVISKEIRTPPCGRIQRLG</sequence>
<gene>
    <name evidence="5" type="ORF">PROFUN_05662</name>
</gene>
<dbReference type="CDD" id="cd11577">
    <property type="entry name" value="GH71"/>
    <property type="match status" value="1"/>
</dbReference>
<dbReference type="InterPro" id="IPR001849">
    <property type="entry name" value="PH_domain"/>
</dbReference>
<feature type="compositionally biased region" description="Basic and acidic residues" evidence="2">
    <location>
        <begin position="1384"/>
        <end position="1395"/>
    </location>
</feature>
<dbReference type="InterPro" id="IPR011993">
    <property type="entry name" value="PH-like_dom_sf"/>
</dbReference>
<evidence type="ECO:0000256" key="3">
    <source>
        <dbReference type="SAM" id="SignalP"/>
    </source>
</evidence>
<dbReference type="OrthoDB" id="15714at2759"/>
<name>A0A2P6MUF3_9EUKA</name>
<dbReference type="InterPro" id="IPR005197">
    <property type="entry name" value="Glyco_hydro_71"/>
</dbReference>
<feature type="compositionally biased region" description="Basic and acidic residues" evidence="2">
    <location>
        <begin position="1260"/>
        <end position="1270"/>
    </location>
</feature>
<feature type="compositionally biased region" description="Basic and acidic residues" evidence="2">
    <location>
        <begin position="1544"/>
        <end position="1554"/>
    </location>
</feature>
<evidence type="ECO:0000313" key="5">
    <source>
        <dbReference type="EMBL" id="PRP75351.1"/>
    </source>
</evidence>
<feature type="compositionally biased region" description="Basic and acidic residues" evidence="2">
    <location>
        <begin position="1127"/>
        <end position="1159"/>
    </location>
</feature>
<evidence type="ECO:0000259" key="4">
    <source>
        <dbReference type="PROSITE" id="PS50003"/>
    </source>
</evidence>
<reference evidence="5 6" key="1">
    <citation type="journal article" date="2018" name="Genome Biol. Evol.">
        <title>Multiple Roots of Fruiting Body Formation in Amoebozoa.</title>
        <authorList>
            <person name="Hillmann F."/>
            <person name="Forbes G."/>
            <person name="Novohradska S."/>
            <person name="Ferling I."/>
            <person name="Riege K."/>
            <person name="Groth M."/>
            <person name="Westermann M."/>
            <person name="Marz M."/>
            <person name="Spaller T."/>
            <person name="Winckler T."/>
            <person name="Schaap P."/>
            <person name="Glockner G."/>
        </authorList>
    </citation>
    <scope>NUCLEOTIDE SEQUENCE [LARGE SCALE GENOMIC DNA]</scope>
    <source>
        <strain evidence="5 6">Jena</strain>
    </source>
</reference>
<protein>
    <submittedName>
        <fullName evidence="5">Putative kinesin K39</fullName>
    </submittedName>
</protein>
<feature type="compositionally biased region" description="Basic and acidic residues" evidence="2">
    <location>
        <begin position="1420"/>
        <end position="1442"/>
    </location>
</feature>
<feature type="compositionally biased region" description="Basic and acidic residues" evidence="2">
    <location>
        <begin position="1456"/>
        <end position="1466"/>
    </location>
</feature>
<feature type="chain" id="PRO_5015157721" evidence="3">
    <location>
        <begin position="17"/>
        <end position="2234"/>
    </location>
</feature>
<feature type="compositionally biased region" description="Basic and acidic residues" evidence="2">
    <location>
        <begin position="956"/>
        <end position="1024"/>
    </location>
</feature>
<dbReference type="Gene3D" id="2.30.29.30">
    <property type="entry name" value="Pleckstrin-homology domain (PH domain)/Phosphotyrosine-binding domain (PTB)"/>
    <property type="match status" value="1"/>
</dbReference>
<feature type="signal peptide" evidence="3">
    <location>
        <begin position="1"/>
        <end position="16"/>
    </location>
</feature>
<dbReference type="InParanoid" id="A0A2P6MUF3"/>
<comment type="caution">
    <text evidence="5">The sequence shown here is derived from an EMBL/GenBank/DDBJ whole genome shotgun (WGS) entry which is preliminary data.</text>
</comment>
<feature type="region of interest" description="Disordered" evidence="2">
    <location>
        <begin position="1384"/>
        <end position="1489"/>
    </location>
</feature>
<feature type="region of interest" description="Disordered" evidence="2">
    <location>
        <begin position="755"/>
        <end position="774"/>
    </location>
</feature>
<accession>A0A2P6MUF3</accession>
<feature type="compositionally biased region" description="Basic and acidic residues" evidence="2">
    <location>
        <begin position="1402"/>
        <end position="1412"/>
    </location>
</feature>
<feature type="coiled-coil region" evidence="1">
    <location>
        <begin position="1933"/>
        <end position="1960"/>
    </location>
</feature>
<keyword evidence="6" id="KW-1185">Reference proteome</keyword>
<dbReference type="Pfam" id="PF03659">
    <property type="entry name" value="Glyco_hydro_71"/>
    <property type="match status" value="1"/>
</dbReference>
<keyword evidence="3" id="KW-0732">Signal</keyword>
<evidence type="ECO:0000256" key="1">
    <source>
        <dbReference type="SAM" id="Coils"/>
    </source>
</evidence>
<dbReference type="Gene3D" id="1.10.287.1490">
    <property type="match status" value="1"/>
</dbReference>
<feature type="domain" description="PH" evidence="4">
    <location>
        <begin position="518"/>
        <end position="612"/>
    </location>
</feature>
<dbReference type="PROSITE" id="PS50003">
    <property type="entry name" value="PH_DOMAIN"/>
    <property type="match status" value="1"/>
</dbReference>
<feature type="compositionally biased region" description="Basic and acidic residues" evidence="2">
    <location>
        <begin position="1232"/>
        <end position="1253"/>
    </location>
</feature>
<dbReference type="Gene3D" id="3.20.20.80">
    <property type="entry name" value="Glycosidases"/>
    <property type="match status" value="1"/>
</dbReference>
<dbReference type="Pfam" id="PF00169">
    <property type="entry name" value="PH"/>
    <property type="match status" value="1"/>
</dbReference>
<dbReference type="EMBL" id="MDYQ01000395">
    <property type="protein sequence ID" value="PRP75351.1"/>
    <property type="molecule type" value="Genomic_DNA"/>
</dbReference>
<dbReference type="SUPFAM" id="SSF50729">
    <property type="entry name" value="PH domain-like"/>
    <property type="match status" value="1"/>
</dbReference>
<evidence type="ECO:0000256" key="2">
    <source>
        <dbReference type="SAM" id="MobiDB-lite"/>
    </source>
</evidence>
<feature type="coiled-coil region" evidence="1">
    <location>
        <begin position="1676"/>
        <end position="1909"/>
    </location>
</feature>
<dbReference type="SMART" id="SM00233">
    <property type="entry name" value="PH"/>
    <property type="match status" value="1"/>
</dbReference>
<feature type="compositionally biased region" description="Basic and acidic residues" evidence="2">
    <location>
        <begin position="1329"/>
        <end position="1341"/>
    </location>
</feature>
<feature type="compositionally biased region" description="Basic and acidic residues" evidence="2">
    <location>
        <begin position="1293"/>
        <end position="1322"/>
    </location>
</feature>